<dbReference type="EMBL" id="JBEDUW010000005">
    <property type="protein sequence ID" value="KAK9929876.1"/>
    <property type="molecule type" value="Genomic_DNA"/>
</dbReference>
<gene>
    <name evidence="2" type="ORF">M0R45_026949</name>
</gene>
<proteinExistence type="predicted"/>
<evidence type="ECO:0000313" key="2">
    <source>
        <dbReference type="EMBL" id="KAK9929876.1"/>
    </source>
</evidence>
<organism evidence="2 3">
    <name type="scientific">Rubus argutus</name>
    <name type="common">Southern blackberry</name>
    <dbReference type="NCBI Taxonomy" id="59490"/>
    <lineage>
        <taxon>Eukaryota</taxon>
        <taxon>Viridiplantae</taxon>
        <taxon>Streptophyta</taxon>
        <taxon>Embryophyta</taxon>
        <taxon>Tracheophyta</taxon>
        <taxon>Spermatophyta</taxon>
        <taxon>Magnoliopsida</taxon>
        <taxon>eudicotyledons</taxon>
        <taxon>Gunneridae</taxon>
        <taxon>Pentapetalae</taxon>
        <taxon>rosids</taxon>
        <taxon>fabids</taxon>
        <taxon>Rosales</taxon>
        <taxon>Rosaceae</taxon>
        <taxon>Rosoideae</taxon>
        <taxon>Rosoideae incertae sedis</taxon>
        <taxon>Rubus</taxon>
    </lineage>
</organism>
<accession>A0AAW1X1L2</accession>
<keyword evidence="3" id="KW-1185">Reference proteome</keyword>
<feature type="region of interest" description="Disordered" evidence="1">
    <location>
        <begin position="122"/>
        <end position="163"/>
    </location>
</feature>
<dbReference type="GO" id="GO:0003746">
    <property type="term" value="F:translation elongation factor activity"/>
    <property type="evidence" value="ECO:0007669"/>
    <property type="project" value="InterPro"/>
</dbReference>
<comment type="caution">
    <text evidence="2">The sequence shown here is derived from an EMBL/GenBank/DDBJ whole genome shotgun (WGS) entry which is preliminary data.</text>
</comment>
<dbReference type="AlphaFoldDB" id="A0AAW1X1L2"/>
<evidence type="ECO:0000256" key="1">
    <source>
        <dbReference type="SAM" id="MobiDB-lite"/>
    </source>
</evidence>
<dbReference type="SUPFAM" id="SSF89942">
    <property type="entry name" value="eEF1-gamma domain"/>
    <property type="match status" value="1"/>
</dbReference>
<dbReference type="GO" id="GO:0004364">
    <property type="term" value="F:glutathione transferase activity"/>
    <property type="evidence" value="ECO:0007669"/>
    <property type="project" value="InterPro"/>
</dbReference>
<reference evidence="2 3" key="1">
    <citation type="journal article" date="2023" name="G3 (Bethesda)">
        <title>A chromosome-length genome assembly and annotation of blackberry (Rubus argutus, cv. 'Hillquist').</title>
        <authorList>
            <person name="Bruna T."/>
            <person name="Aryal R."/>
            <person name="Dudchenko O."/>
            <person name="Sargent D.J."/>
            <person name="Mead D."/>
            <person name="Buti M."/>
            <person name="Cavallini A."/>
            <person name="Hytonen T."/>
            <person name="Andres J."/>
            <person name="Pham M."/>
            <person name="Weisz D."/>
            <person name="Mascagni F."/>
            <person name="Usai G."/>
            <person name="Natali L."/>
            <person name="Bassil N."/>
            <person name="Fernandez G.E."/>
            <person name="Lomsadze A."/>
            <person name="Armour M."/>
            <person name="Olukolu B."/>
            <person name="Poorten T."/>
            <person name="Britton C."/>
            <person name="Davik J."/>
            <person name="Ashrafi H."/>
            <person name="Aiden E.L."/>
            <person name="Borodovsky M."/>
            <person name="Worthington M."/>
        </authorList>
    </citation>
    <scope>NUCLEOTIDE SEQUENCE [LARGE SCALE GENOMIC DNA]</scope>
    <source>
        <strain evidence="2">PI 553951</strain>
    </source>
</reference>
<dbReference type="InterPro" id="IPR044628">
    <property type="entry name" value="EF-1-gamma_plant"/>
</dbReference>
<dbReference type="InterPro" id="IPR036433">
    <property type="entry name" value="EF1B_G_C_sf"/>
</dbReference>
<name>A0AAW1X1L2_RUBAR</name>
<evidence type="ECO:0000313" key="3">
    <source>
        <dbReference type="Proteomes" id="UP001457282"/>
    </source>
</evidence>
<dbReference type="PANTHER" id="PTHR44372">
    <property type="entry name" value="ELONGATION FACTOR 1-GAMMA 1-RELATED"/>
    <property type="match status" value="1"/>
</dbReference>
<dbReference type="Proteomes" id="UP001457282">
    <property type="component" value="Unassembled WGS sequence"/>
</dbReference>
<feature type="compositionally biased region" description="Basic and acidic residues" evidence="1">
    <location>
        <begin position="122"/>
        <end position="151"/>
    </location>
</feature>
<dbReference type="PANTHER" id="PTHR44372:SF1">
    <property type="entry name" value="ELONGATION FACTOR 1-GAMMA 3"/>
    <property type="match status" value="1"/>
</dbReference>
<protein>
    <submittedName>
        <fullName evidence="2">Uncharacterized protein</fullName>
    </submittedName>
</protein>
<sequence length="260" mass="29350">MGFRRLPSEVLGSKNLDLAFRGFCRLEPFCYATLLQPCDRKFASGESEDLEVCTLEVIPEHVQQSGGSFICPCGAMNFLMFRDTFGHWLISLIFQDFGQGETTRICSSCSVSEEAFTPKEPARKKVKVEAEKEAKKESTQPKVEDAAKEEGAPNPNAKNPLDLLPPSKMILDARKRVYSTQRPTFVRFLSKDSGTCMIRRVTHYGFWMDLARKYVFRKTVIGLSLLSSKVYSTDGDQKELVNQLIEDHEPFEGKALLDAK</sequence>